<dbReference type="InterPro" id="IPR025646">
    <property type="entry name" value="DUF4350"/>
</dbReference>
<accession>A0AA41QBM3</accession>
<dbReference type="Pfam" id="PF14258">
    <property type="entry name" value="DUF4350"/>
    <property type="match status" value="1"/>
</dbReference>
<evidence type="ECO:0000313" key="3">
    <source>
        <dbReference type="EMBL" id="MCF4120157.1"/>
    </source>
</evidence>
<comment type="caution">
    <text evidence="3">The sequence shown here is derived from an EMBL/GenBank/DDBJ whole genome shotgun (WGS) entry which is preliminary data.</text>
</comment>
<keyword evidence="4" id="KW-1185">Reference proteome</keyword>
<feature type="transmembrane region" description="Helical" evidence="1">
    <location>
        <begin position="30"/>
        <end position="47"/>
    </location>
</feature>
<gene>
    <name evidence="3" type="ORF">L1785_04115</name>
</gene>
<keyword evidence="1" id="KW-1133">Transmembrane helix</keyword>
<dbReference type="EMBL" id="JAKGSG010000015">
    <property type="protein sequence ID" value="MCF4120157.1"/>
    <property type="molecule type" value="Genomic_DNA"/>
</dbReference>
<proteinExistence type="predicted"/>
<evidence type="ECO:0000313" key="4">
    <source>
        <dbReference type="Proteomes" id="UP001165405"/>
    </source>
</evidence>
<dbReference type="RefSeq" id="WP_236087871.1">
    <property type="nucleotide sequence ID" value="NZ_JAKGSG010000015.1"/>
</dbReference>
<keyword evidence="1" id="KW-0472">Membrane</keyword>
<evidence type="ECO:0000259" key="2">
    <source>
        <dbReference type="Pfam" id="PF14258"/>
    </source>
</evidence>
<dbReference type="AlphaFoldDB" id="A0AA41QBM3"/>
<evidence type="ECO:0000256" key="1">
    <source>
        <dbReference type="SAM" id="Phobius"/>
    </source>
</evidence>
<sequence>MTTTTEPPMIIGDATTAGSRARSRWRRARWPLSVVGILMLAVVFLAVSRPPSSGVPYAPDNADEDGARAVARVLGSRGVDVTYVRSVEDAVRAAGPGDTLLITPNPSVFAPEQVDALSGTEADLVLLAPEYDLLSAATDAGVDSYPSWEDGVYEPACDAEVAEATGPLALQTGLETSAEGVVLCWVSADGVGAYARVEQNRRSVTVIHDGTLLRNDTVLEEGNAALALWSLGENERLVWMVPDPFDLSTGQEDPEPATQLSVVLPPGSGPAAGLLLLVAAFLALWRGRRLGPLVTEDLPVLVRSAETTRGRGRLYRASRARGHAAAGLRAAAADRMAKRLGLARSSDAATVVDAVVAATNRPTEQVAYLLYGPPPADDAALTELARHLDTLESEVHRP</sequence>
<feature type="domain" description="DUF4350" evidence="2">
    <location>
        <begin position="59"/>
        <end position="229"/>
    </location>
</feature>
<name>A0AA41QBM3_9MICO</name>
<reference evidence="3" key="1">
    <citation type="submission" date="2022-01" db="EMBL/GenBank/DDBJ databases">
        <title>Antribacter sp. nov., isolated from Guizhou of China.</title>
        <authorList>
            <person name="Chengliang C."/>
            <person name="Ya Z."/>
        </authorList>
    </citation>
    <scope>NUCLEOTIDE SEQUENCE</scope>
    <source>
        <strain evidence="3">KLBMP 9083</strain>
    </source>
</reference>
<protein>
    <submittedName>
        <fullName evidence="3">DUF4350 domain-containing protein</fullName>
    </submittedName>
</protein>
<organism evidence="3 4">
    <name type="scientific">Antribacter soli</name>
    <dbReference type="NCBI Taxonomy" id="2910976"/>
    <lineage>
        <taxon>Bacteria</taxon>
        <taxon>Bacillati</taxon>
        <taxon>Actinomycetota</taxon>
        <taxon>Actinomycetes</taxon>
        <taxon>Micrococcales</taxon>
        <taxon>Promicromonosporaceae</taxon>
        <taxon>Antribacter</taxon>
    </lineage>
</organism>
<dbReference type="Proteomes" id="UP001165405">
    <property type="component" value="Unassembled WGS sequence"/>
</dbReference>
<keyword evidence="1" id="KW-0812">Transmembrane</keyword>